<evidence type="ECO:0000313" key="3">
    <source>
        <dbReference type="Proteomes" id="UP000007800"/>
    </source>
</evidence>
<feature type="region of interest" description="Disordered" evidence="1">
    <location>
        <begin position="106"/>
        <end position="127"/>
    </location>
</feature>
<reference evidence="2 3" key="1">
    <citation type="submission" date="2008-07" db="EMBL/GenBank/DDBJ databases">
        <authorList>
            <person name="El-Sayed N."/>
            <person name="Caler E."/>
            <person name="Inman J."/>
            <person name="Amedeo P."/>
            <person name="Hass B."/>
            <person name="Wortman J."/>
        </authorList>
    </citation>
    <scope>NUCLEOTIDE SEQUENCE [LARGE SCALE GENOMIC DNA]</scope>
    <source>
        <strain evidence="3">ATCC 50983 / TXsc</strain>
    </source>
</reference>
<protein>
    <submittedName>
        <fullName evidence="2">Uncharacterized protein</fullName>
    </submittedName>
</protein>
<dbReference type="InParanoid" id="C5LG17"/>
<keyword evidence="3" id="KW-1185">Reference proteome</keyword>
<accession>C5LG17</accession>
<dbReference type="Proteomes" id="UP000007800">
    <property type="component" value="Unassembled WGS sequence"/>
</dbReference>
<dbReference type="AlphaFoldDB" id="C5LG17"/>
<organism evidence="3">
    <name type="scientific">Perkinsus marinus (strain ATCC 50983 / TXsc)</name>
    <dbReference type="NCBI Taxonomy" id="423536"/>
    <lineage>
        <taxon>Eukaryota</taxon>
        <taxon>Sar</taxon>
        <taxon>Alveolata</taxon>
        <taxon>Perkinsozoa</taxon>
        <taxon>Perkinsea</taxon>
        <taxon>Perkinsida</taxon>
        <taxon>Perkinsidae</taxon>
        <taxon>Perkinsus</taxon>
    </lineage>
</organism>
<evidence type="ECO:0000256" key="1">
    <source>
        <dbReference type="SAM" id="MobiDB-lite"/>
    </source>
</evidence>
<proteinExistence type="predicted"/>
<gene>
    <name evidence="2" type="ORF">Pmar_PMAR021776</name>
</gene>
<evidence type="ECO:0000313" key="2">
    <source>
        <dbReference type="EMBL" id="EER04272.1"/>
    </source>
</evidence>
<dbReference type="GeneID" id="9045870"/>
<name>C5LG17_PERM5</name>
<sequence>MPREVDEAESLEFPTIEPAIDAKRKADFGPNYSGVNQRKRLAAVTLNDAVEFSQDLESSEPPNNDTVVLGVPESSSLDDGLLRMFNEVAAAFAGNTLVETSSMEAPPMPAQAEAGSQGIAVQPSRRSRAQTELTVRAIKDGTPSQLGVFFRGEKWVRPCS</sequence>
<dbReference type="RefSeq" id="XP_002772456.1">
    <property type="nucleotide sequence ID" value="XM_002772410.1"/>
</dbReference>
<dbReference type="EMBL" id="GG681723">
    <property type="protein sequence ID" value="EER04272.1"/>
    <property type="molecule type" value="Genomic_DNA"/>
</dbReference>
<dbReference type="OrthoDB" id="10564767at2759"/>